<dbReference type="InterPro" id="IPR014748">
    <property type="entry name" value="Enoyl-CoA_hydra_C"/>
</dbReference>
<dbReference type="CDD" id="cd06558">
    <property type="entry name" value="crotonase-like"/>
    <property type="match status" value="1"/>
</dbReference>
<dbReference type="Pfam" id="PF00378">
    <property type="entry name" value="ECH_1"/>
    <property type="match status" value="1"/>
</dbReference>
<protein>
    <submittedName>
        <fullName evidence="3">Enoyl-CoA hydratase/carnithine racemase</fullName>
    </submittedName>
</protein>
<proteinExistence type="inferred from homology"/>
<evidence type="ECO:0000313" key="4">
    <source>
        <dbReference type="Proteomes" id="UP000531594"/>
    </source>
</evidence>
<dbReference type="Proteomes" id="UP000531594">
    <property type="component" value="Unassembled WGS sequence"/>
</dbReference>
<dbReference type="RefSeq" id="WP_184527026.1">
    <property type="nucleotide sequence ID" value="NZ_JACHGK010000010.1"/>
</dbReference>
<dbReference type="InterPro" id="IPR029045">
    <property type="entry name" value="ClpP/crotonase-like_dom_sf"/>
</dbReference>
<gene>
    <name evidence="3" type="ORF">HNR53_002876</name>
</gene>
<sequence length="262" mass="29089">MRENHILVDIQDHVATIALNRPEKHNALTGEMMEDFVSILHELNNRPDVRILMLTGAGEKSFCSGADLGGMSENNEQHILTYKGHVSKYKNCLLAIHQLKKPIIAAVNGYALAGGLGLAAVCDITFAKESALFGAPEINVGLWGMMISAPLIQAIGSKKTYELFYTGKKLNAFEAKEIGLVNMVYSDNELIEEARQFARQLAKRNPTALTLGREAMQMIKGMDYEKSLNYLRDQVVILGETEDSKEGMNAFLEKREPVWSGR</sequence>
<reference evidence="3 4" key="1">
    <citation type="submission" date="2020-08" db="EMBL/GenBank/DDBJ databases">
        <title>Genomic Encyclopedia of Type Strains, Phase IV (KMG-IV): sequencing the most valuable type-strain genomes for metagenomic binning, comparative biology and taxonomic classification.</title>
        <authorList>
            <person name="Goeker M."/>
        </authorList>
    </citation>
    <scope>NUCLEOTIDE SEQUENCE [LARGE SCALE GENOMIC DNA]</scope>
    <source>
        <strain evidence="3 4">DSM 5391</strain>
    </source>
</reference>
<dbReference type="InterPro" id="IPR001753">
    <property type="entry name" value="Enoyl-CoA_hydra/iso"/>
</dbReference>
<evidence type="ECO:0000256" key="1">
    <source>
        <dbReference type="ARBA" id="ARBA00005254"/>
    </source>
</evidence>
<dbReference type="AlphaFoldDB" id="A0A7X0LXA2"/>
<name>A0A7X0LXA2_9BACI</name>
<dbReference type="PANTHER" id="PTHR11941:SF54">
    <property type="entry name" value="ENOYL-COA HYDRATASE, MITOCHONDRIAL"/>
    <property type="match status" value="1"/>
</dbReference>
<dbReference type="GO" id="GO:0016829">
    <property type="term" value="F:lyase activity"/>
    <property type="evidence" value="ECO:0007669"/>
    <property type="project" value="UniProtKB-KW"/>
</dbReference>
<organism evidence="3 4">
    <name type="scientific">Bacillus benzoevorans</name>
    <dbReference type="NCBI Taxonomy" id="1456"/>
    <lineage>
        <taxon>Bacteria</taxon>
        <taxon>Bacillati</taxon>
        <taxon>Bacillota</taxon>
        <taxon>Bacilli</taxon>
        <taxon>Bacillales</taxon>
        <taxon>Bacillaceae</taxon>
        <taxon>Bacillus</taxon>
    </lineage>
</organism>
<keyword evidence="2" id="KW-0456">Lyase</keyword>
<dbReference type="EMBL" id="JACHGK010000010">
    <property type="protein sequence ID" value="MBB6446219.1"/>
    <property type="molecule type" value="Genomic_DNA"/>
</dbReference>
<comment type="similarity">
    <text evidence="1">Belongs to the enoyl-CoA hydratase/isomerase family.</text>
</comment>
<keyword evidence="4" id="KW-1185">Reference proteome</keyword>
<dbReference type="PANTHER" id="PTHR11941">
    <property type="entry name" value="ENOYL-COA HYDRATASE-RELATED"/>
    <property type="match status" value="1"/>
</dbReference>
<dbReference type="GO" id="GO:0006635">
    <property type="term" value="P:fatty acid beta-oxidation"/>
    <property type="evidence" value="ECO:0007669"/>
    <property type="project" value="TreeGrafter"/>
</dbReference>
<comment type="caution">
    <text evidence="3">The sequence shown here is derived from an EMBL/GenBank/DDBJ whole genome shotgun (WGS) entry which is preliminary data.</text>
</comment>
<accession>A0A7X0LXA2</accession>
<dbReference type="SUPFAM" id="SSF52096">
    <property type="entry name" value="ClpP/crotonase"/>
    <property type="match status" value="1"/>
</dbReference>
<evidence type="ECO:0000313" key="3">
    <source>
        <dbReference type="EMBL" id="MBB6446219.1"/>
    </source>
</evidence>
<evidence type="ECO:0000256" key="2">
    <source>
        <dbReference type="ARBA" id="ARBA00023239"/>
    </source>
</evidence>
<dbReference type="Gene3D" id="1.10.12.10">
    <property type="entry name" value="Lyase 2-enoyl-coa Hydratase, Chain A, domain 2"/>
    <property type="match status" value="1"/>
</dbReference>
<dbReference type="Gene3D" id="3.90.226.10">
    <property type="entry name" value="2-enoyl-CoA Hydratase, Chain A, domain 1"/>
    <property type="match status" value="1"/>
</dbReference>